<evidence type="ECO:0000313" key="2">
    <source>
        <dbReference type="Proteomes" id="UP001501295"/>
    </source>
</evidence>
<comment type="caution">
    <text evidence="1">The sequence shown here is derived from an EMBL/GenBank/DDBJ whole genome shotgun (WGS) entry which is preliminary data.</text>
</comment>
<gene>
    <name evidence="1" type="ORF">GCM10025780_07870</name>
</gene>
<dbReference type="SUPFAM" id="SSF52833">
    <property type="entry name" value="Thioredoxin-like"/>
    <property type="match status" value="1"/>
</dbReference>
<dbReference type="EMBL" id="BAABLM010000001">
    <property type="protein sequence ID" value="GAA4667893.1"/>
    <property type="molecule type" value="Genomic_DNA"/>
</dbReference>
<sequence length="153" mass="15577">MPEVGGVPGPGGRLSDIHLTGPLDETTTLSAETDGIRSVVFFLRSSTCAICLGHARNLIAMKASGELGEARVLAVTPGGAREADTVQSRLRSEALSVFASGDGHAAVGLGKFLTLQHSGTFVLDADGTILSARTATIPTGSFSKDEVKAALAA</sequence>
<accession>A0ABP8VNF4</accession>
<evidence type="ECO:0008006" key="3">
    <source>
        <dbReference type="Google" id="ProtNLM"/>
    </source>
</evidence>
<name>A0ABP8VNF4_9MICO</name>
<protein>
    <recommendedName>
        <fullName evidence="3">Peroxiredoxin</fullName>
    </recommendedName>
</protein>
<evidence type="ECO:0000313" key="1">
    <source>
        <dbReference type="EMBL" id="GAA4667893.1"/>
    </source>
</evidence>
<dbReference type="Gene3D" id="3.40.30.10">
    <property type="entry name" value="Glutaredoxin"/>
    <property type="match status" value="1"/>
</dbReference>
<organism evidence="1 2">
    <name type="scientific">Frondihabitans cladoniiphilus</name>
    <dbReference type="NCBI Taxonomy" id="715785"/>
    <lineage>
        <taxon>Bacteria</taxon>
        <taxon>Bacillati</taxon>
        <taxon>Actinomycetota</taxon>
        <taxon>Actinomycetes</taxon>
        <taxon>Micrococcales</taxon>
        <taxon>Microbacteriaceae</taxon>
        <taxon>Frondihabitans</taxon>
    </lineage>
</organism>
<keyword evidence="2" id="KW-1185">Reference proteome</keyword>
<dbReference type="Proteomes" id="UP001501295">
    <property type="component" value="Unassembled WGS sequence"/>
</dbReference>
<proteinExistence type="predicted"/>
<dbReference type="InterPro" id="IPR036249">
    <property type="entry name" value="Thioredoxin-like_sf"/>
</dbReference>
<reference evidence="2" key="1">
    <citation type="journal article" date="2019" name="Int. J. Syst. Evol. Microbiol.">
        <title>The Global Catalogue of Microorganisms (GCM) 10K type strain sequencing project: providing services to taxonomists for standard genome sequencing and annotation.</title>
        <authorList>
            <consortium name="The Broad Institute Genomics Platform"/>
            <consortium name="The Broad Institute Genome Sequencing Center for Infectious Disease"/>
            <person name="Wu L."/>
            <person name="Ma J."/>
        </authorList>
    </citation>
    <scope>NUCLEOTIDE SEQUENCE [LARGE SCALE GENOMIC DNA]</scope>
    <source>
        <strain evidence="2">JCM 18956</strain>
    </source>
</reference>